<keyword evidence="3" id="KW-0949">S-adenosyl-L-methionine</keyword>
<dbReference type="AlphaFoldDB" id="A0AAP5IB98"/>
<dbReference type="Gene3D" id="3.40.50.150">
    <property type="entry name" value="Vaccinia Virus protein VP39"/>
    <property type="match status" value="1"/>
</dbReference>
<evidence type="ECO:0000313" key="7">
    <source>
        <dbReference type="EMBL" id="MDR9898346.1"/>
    </source>
</evidence>
<dbReference type="Gene3D" id="1.10.10.10">
    <property type="entry name" value="Winged helix-like DNA-binding domain superfamily/Winged helix DNA-binding domain"/>
    <property type="match status" value="1"/>
</dbReference>
<evidence type="ECO:0000259" key="6">
    <source>
        <dbReference type="Pfam" id="PF08100"/>
    </source>
</evidence>
<evidence type="ECO:0000256" key="4">
    <source>
        <dbReference type="PIRSR" id="PIRSR005739-1"/>
    </source>
</evidence>
<dbReference type="GO" id="GO:0046983">
    <property type="term" value="F:protein dimerization activity"/>
    <property type="evidence" value="ECO:0007669"/>
    <property type="project" value="InterPro"/>
</dbReference>
<evidence type="ECO:0000259" key="5">
    <source>
        <dbReference type="Pfam" id="PF00891"/>
    </source>
</evidence>
<dbReference type="SUPFAM" id="SSF53335">
    <property type="entry name" value="S-adenosyl-L-methionine-dependent methyltransferases"/>
    <property type="match status" value="1"/>
</dbReference>
<feature type="domain" description="O-methyltransferase dimerisation" evidence="6">
    <location>
        <begin position="29"/>
        <end position="101"/>
    </location>
</feature>
<organism evidence="7 8">
    <name type="scientific">Aetokthonos hydrillicola Thurmond2011</name>
    <dbReference type="NCBI Taxonomy" id="2712845"/>
    <lineage>
        <taxon>Bacteria</taxon>
        <taxon>Bacillati</taxon>
        <taxon>Cyanobacteriota</taxon>
        <taxon>Cyanophyceae</taxon>
        <taxon>Nostocales</taxon>
        <taxon>Hapalosiphonaceae</taxon>
        <taxon>Aetokthonos</taxon>
    </lineage>
</organism>
<dbReference type="InterPro" id="IPR029063">
    <property type="entry name" value="SAM-dependent_MTases_sf"/>
</dbReference>
<proteinExistence type="predicted"/>
<dbReference type="InterPro" id="IPR016461">
    <property type="entry name" value="COMT-like"/>
</dbReference>
<dbReference type="SUPFAM" id="SSF46785">
    <property type="entry name" value="Winged helix' DNA-binding domain"/>
    <property type="match status" value="1"/>
</dbReference>
<keyword evidence="1" id="KW-0489">Methyltransferase</keyword>
<dbReference type="PANTHER" id="PTHR43712:SF2">
    <property type="entry name" value="O-METHYLTRANSFERASE CICE"/>
    <property type="match status" value="1"/>
</dbReference>
<gene>
    <name evidence="7" type="ORF">G7B40_027855</name>
</gene>
<dbReference type="PIRSF" id="PIRSF005739">
    <property type="entry name" value="O-mtase"/>
    <property type="match status" value="1"/>
</dbReference>
<dbReference type="Proteomes" id="UP000667802">
    <property type="component" value="Unassembled WGS sequence"/>
</dbReference>
<dbReference type="InterPro" id="IPR001077">
    <property type="entry name" value="COMT_C"/>
</dbReference>
<evidence type="ECO:0000313" key="8">
    <source>
        <dbReference type="Proteomes" id="UP000667802"/>
    </source>
</evidence>
<name>A0AAP5IB98_9CYAN</name>
<keyword evidence="2" id="KW-0808">Transferase</keyword>
<evidence type="ECO:0000256" key="2">
    <source>
        <dbReference type="ARBA" id="ARBA00022679"/>
    </source>
</evidence>
<dbReference type="RefSeq" id="WP_243902928.1">
    <property type="nucleotide sequence ID" value="NZ_JAALHA020000017.1"/>
</dbReference>
<feature type="domain" description="O-methyltransferase C-terminal" evidence="5">
    <location>
        <begin position="123"/>
        <end position="331"/>
    </location>
</feature>
<sequence>MLTWVGNLLCLENMMDIMPTPDRIMQVGMGFWSAKTLLVAVELSLFTELASSPLDAQTLAERLRIHPRSARDFFDALVALGLLARDGEKYANTPETDQFLVRGRLEYVGGMLEMANSRLYKFWGSLTEALQTGQPQSEVKHGENFFTTLYSDVERLETFLKSMTGLSIGSAKAIAEKFPWSEYKTFIDIGTAQGGLPVQVALTHPHLYGGGFDLPVVRPVFEEYVNSNGLNERLQFVPGDFFKDPLPQADVLVMGHILHDWNLEEKLMLLTKAYEALPSGGALIVYDAIIDDNRCENTFGLLMSLNMLIETPGGFDYTGANCIEWMRSVGFRELQQKHLIGFDSMIFGIK</sequence>
<feature type="active site" description="Proton acceptor" evidence="4">
    <location>
        <position position="259"/>
    </location>
</feature>
<dbReference type="GO" id="GO:0008171">
    <property type="term" value="F:O-methyltransferase activity"/>
    <property type="evidence" value="ECO:0007669"/>
    <property type="project" value="InterPro"/>
</dbReference>
<dbReference type="PROSITE" id="PS51683">
    <property type="entry name" value="SAM_OMT_II"/>
    <property type="match status" value="1"/>
</dbReference>
<accession>A0AAP5IB98</accession>
<dbReference type="EMBL" id="JAALHA020000017">
    <property type="protein sequence ID" value="MDR9898346.1"/>
    <property type="molecule type" value="Genomic_DNA"/>
</dbReference>
<dbReference type="GO" id="GO:0032259">
    <property type="term" value="P:methylation"/>
    <property type="evidence" value="ECO:0007669"/>
    <property type="project" value="UniProtKB-KW"/>
</dbReference>
<dbReference type="Pfam" id="PF00891">
    <property type="entry name" value="Methyltransf_2"/>
    <property type="match status" value="1"/>
</dbReference>
<keyword evidence="8" id="KW-1185">Reference proteome</keyword>
<evidence type="ECO:0000256" key="1">
    <source>
        <dbReference type="ARBA" id="ARBA00022603"/>
    </source>
</evidence>
<reference evidence="8" key="1">
    <citation type="journal article" date="2021" name="Science">
        <title>Hunting the eagle killer: A cyanobacterial neurotoxin causes vacuolar myelinopathy.</title>
        <authorList>
            <person name="Breinlinger S."/>
            <person name="Phillips T.J."/>
            <person name="Haram B.N."/>
            <person name="Mares J."/>
            <person name="Martinez Yerena J.A."/>
            <person name="Hrouzek P."/>
            <person name="Sobotka R."/>
            <person name="Henderson W.M."/>
            <person name="Schmieder P."/>
            <person name="Williams S.M."/>
            <person name="Lauderdale J.D."/>
            <person name="Wilde H.D."/>
            <person name="Gerrin W."/>
            <person name="Kust A."/>
            <person name="Washington J.W."/>
            <person name="Wagner C."/>
            <person name="Geier B."/>
            <person name="Liebeke M."/>
            <person name="Enke H."/>
            <person name="Niedermeyer T.H.J."/>
            <person name="Wilde S.B."/>
        </authorList>
    </citation>
    <scope>NUCLEOTIDE SEQUENCE [LARGE SCALE GENOMIC DNA]</scope>
    <source>
        <strain evidence="8">Thurmond2011</strain>
    </source>
</reference>
<dbReference type="InterPro" id="IPR036388">
    <property type="entry name" value="WH-like_DNA-bd_sf"/>
</dbReference>
<dbReference type="Pfam" id="PF08100">
    <property type="entry name" value="Dimerisation"/>
    <property type="match status" value="1"/>
</dbReference>
<dbReference type="PANTHER" id="PTHR43712">
    <property type="entry name" value="PUTATIVE (AFU_ORTHOLOGUE AFUA_4G14580)-RELATED"/>
    <property type="match status" value="1"/>
</dbReference>
<dbReference type="InterPro" id="IPR036390">
    <property type="entry name" value="WH_DNA-bd_sf"/>
</dbReference>
<protein>
    <submittedName>
        <fullName evidence="7">Acetylserotonin O-methyltransferase</fullName>
    </submittedName>
</protein>
<dbReference type="InterPro" id="IPR012967">
    <property type="entry name" value="COMT_dimerisation"/>
</dbReference>
<comment type="caution">
    <text evidence="7">The sequence shown here is derived from an EMBL/GenBank/DDBJ whole genome shotgun (WGS) entry which is preliminary data.</text>
</comment>
<evidence type="ECO:0000256" key="3">
    <source>
        <dbReference type="ARBA" id="ARBA00022691"/>
    </source>
</evidence>